<accession>A0A426YXY3</accession>
<comment type="caution">
    <text evidence="1">The sequence shown here is derived from an EMBL/GenBank/DDBJ whole genome shotgun (WGS) entry which is preliminary data.</text>
</comment>
<dbReference type="EMBL" id="AMZH03009559">
    <property type="protein sequence ID" value="RRT56592.1"/>
    <property type="molecule type" value="Genomic_DNA"/>
</dbReference>
<gene>
    <name evidence="1" type="ORF">B296_00026504</name>
</gene>
<protein>
    <submittedName>
        <fullName evidence="1">Uncharacterized protein</fullName>
    </submittedName>
</protein>
<proteinExistence type="predicted"/>
<evidence type="ECO:0000313" key="1">
    <source>
        <dbReference type="EMBL" id="RRT56592.1"/>
    </source>
</evidence>
<organism evidence="1 2">
    <name type="scientific">Ensete ventricosum</name>
    <name type="common">Abyssinian banana</name>
    <name type="synonym">Musa ensete</name>
    <dbReference type="NCBI Taxonomy" id="4639"/>
    <lineage>
        <taxon>Eukaryota</taxon>
        <taxon>Viridiplantae</taxon>
        <taxon>Streptophyta</taxon>
        <taxon>Embryophyta</taxon>
        <taxon>Tracheophyta</taxon>
        <taxon>Spermatophyta</taxon>
        <taxon>Magnoliopsida</taxon>
        <taxon>Liliopsida</taxon>
        <taxon>Zingiberales</taxon>
        <taxon>Musaceae</taxon>
        <taxon>Ensete</taxon>
    </lineage>
</organism>
<evidence type="ECO:0000313" key="2">
    <source>
        <dbReference type="Proteomes" id="UP000287651"/>
    </source>
</evidence>
<name>A0A426YXY3_ENSVE</name>
<reference evidence="1 2" key="1">
    <citation type="journal article" date="2014" name="Agronomy (Basel)">
        <title>A Draft Genome Sequence for Ensete ventricosum, the Drought-Tolerant Tree Against Hunger.</title>
        <authorList>
            <person name="Harrison J."/>
            <person name="Moore K.A."/>
            <person name="Paszkiewicz K."/>
            <person name="Jones T."/>
            <person name="Grant M."/>
            <person name="Ambacheew D."/>
            <person name="Muzemil S."/>
            <person name="Studholme D.J."/>
        </authorList>
    </citation>
    <scope>NUCLEOTIDE SEQUENCE [LARGE SCALE GENOMIC DNA]</scope>
</reference>
<dbReference type="Proteomes" id="UP000287651">
    <property type="component" value="Unassembled WGS sequence"/>
</dbReference>
<dbReference type="AlphaFoldDB" id="A0A426YXY3"/>
<sequence length="153" mass="16876">MEDWSIPTSDGDVVASYRVKGVERMRIMCSSLVQDLRTAKARRAAETLRVGTRPVVRLSFITMTVCMTPTARLAARRRRVTCLDHGGDPSGHEGRCLDFLHLSGLGRLQAFFSLLLPSSIQRQDSQSGTGIKMGILKVCTYSLTAADGTRWIC</sequence>